<proteinExistence type="predicted"/>
<dbReference type="KEGG" id="dpp:DICPUDRAFT_82334"/>
<dbReference type="Proteomes" id="UP000001064">
    <property type="component" value="Unassembled WGS sequence"/>
</dbReference>
<gene>
    <name evidence="1" type="ORF">DICPUDRAFT_82334</name>
</gene>
<dbReference type="VEuPathDB" id="AmoebaDB:DICPUDRAFT_82334"/>
<dbReference type="GeneID" id="10507856"/>
<dbReference type="AlphaFoldDB" id="F0ZW80"/>
<keyword evidence="2" id="KW-1185">Reference proteome</keyword>
<dbReference type="EMBL" id="GL871229">
    <property type="protein sequence ID" value="EGC31802.1"/>
    <property type="molecule type" value="Genomic_DNA"/>
</dbReference>
<dbReference type="eggNOG" id="ENOG502RI2K">
    <property type="taxonomic scope" value="Eukaryota"/>
</dbReference>
<organism evidence="1 2">
    <name type="scientific">Dictyostelium purpureum</name>
    <name type="common">Slime mold</name>
    <dbReference type="NCBI Taxonomy" id="5786"/>
    <lineage>
        <taxon>Eukaryota</taxon>
        <taxon>Amoebozoa</taxon>
        <taxon>Evosea</taxon>
        <taxon>Eumycetozoa</taxon>
        <taxon>Dictyostelia</taxon>
        <taxon>Dictyosteliales</taxon>
        <taxon>Dictyosteliaceae</taxon>
        <taxon>Dictyostelium</taxon>
    </lineage>
</organism>
<evidence type="ECO:0000313" key="2">
    <source>
        <dbReference type="Proteomes" id="UP000001064"/>
    </source>
</evidence>
<name>F0ZW80_DICPU</name>
<protein>
    <submittedName>
        <fullName evidence="1">Uncharacterized protein</fullName>
    </submittedName>
</protein>
<dbReference type="RefSeq" id="XP_003291669.1">
    <property type="nucleotide sequence ID" value="XM_003291621.1"/>
</dbReference>
<reference evidence="2" key="1">
    <citation type="journal article" date="2011" name="Genome Biol.">
        <title>Comparative genomics of the social amoebae Dictyostelium discoideum and Dictyostelium purpureum.</title>
        <authorList>
            <consortium name="US DOE Joint Genome Institute (JGI-PGF)"/>
            <person name="Sucgang R."/>
            <person name="Kuo A."/>
            <person name="Tian X."/>
            <person name="Salerno W."/>
            <person name="Parikh A."/>
            <person name="Feasley C.L."/>
            <person name="Dalin E."/>
            <person name="Tu H."/>
            <person name="Huang E."/>
            <person name="Barry K."/>
            <person name="Lindquist E."/>
            <person name="Shapiro H."/>
            <person name="Bruce D."/>
            <person name="Schmutz J."/>
            <person name="Salamov A."/>
            <person name="Fey P."/>
            <person name="Gaudet P."/>
            <person name="Anjard C."/>
            <person name="Babu M.M."/>
            <person name="Basu S."/>
            <person name="Bushmanova Y."/>
            <person name="van der Wel H."/>
            <person name="Katoh-Kurasawa M."/>
            <person name="Dinh C."/>
            <person name="Coutinho P.M."/>
            <person name="Saito T."/>
            <person name="Elias M."/>
            <person name="Schaap P."/>
            <person name="Kay R.R."/>
            <person name="Henrissat B."/>
            <person name="Eichinger L."/>
            <person name="Rivero F."/>
            <person name="Putnam N.H."/>
            <person name="West C.M."/>
            <person name="Loomis W.F."/>
            <person name="Chisholm R.L."/>
            <person name="Shaulsky G."/>
            <person name="Strassmann J.E."/>
            <person name="Queller D.C."/>
            <person name="Kuspa A."/>
            <person name="Grigoriev I.V."/>
        </authorList>
    </citation>
    <scope>NUCLEOTIDE SEQUENCE [LARGE SCALE GENOMIC DNA]</scope>
    <source>
        <strain evidence="2">QSDP1</strain>
    </source>
</reference>
<dbReference type="OMA" id="NETEQPF"/>
<evidence type="ECO:0000313" key="1">
    <source>
        <dbReference type="EMBL" id="EGC31802.1"/>
    </source>
</evidence>
<dbReference type="OrthoDB" id="22926at2759"/>
<sequence>MVAHRLWNLDNYCSNNYQNDLIKEFPKIEIIYESDNNQQQQQQQQQPLYYRLKKEKEVEPQRIGCNPLKRLDKELTRPIKQLLMIDNGNNNSNNSNINNCDTINLIKEIRKLKLNIDINTVILNNHNINSNTLISDVVNELPKTPVIVGLSNESSNKILEFLEKESNPLFPFTILNLDSNKEIKKLRNLTDIYILKDSKKDNSNNNNNIYSNNSNIRQVISSDNFNHSTLNILEKEIE</sequence>
<dbReference type="InParanoid" id="F0ZW80"/>
<accession>F0ZW80</accession>